<protein>
    <submittedName>
        <fullName evidence="1">Uncharacterized protein</fullName>
    </submittedName>
</protein>
<organism evidence="1 2">
    <name type="scientific">Rhizobium vallis</name>
    <dbReference type="NCBI Taxonomy" id="634290"/>
    <lineage>
        <taxon>Bacteria</taxon>
        <taxon>Pseudomonadati</taxon>
        <taxon>Pseudomonadota</taxon>
        <taxon>Alphaproteobacteria</taxon>
        <taxon>Hyphomicrobiales</taxon>
        <taxon>Rhizobiaceae</taxon>
        <taxon>Rhizobium/Agrobacterium group</taxon>
        <taxon>Rhizobium</taxon>
    </lineage>
</organism>
<dbReference type="EMBL" id="RJTH01000005">
    <property type="protein sequence ID" value="RUM24377.1"/>
    <property type="molecule type" value="Genomic_DNA"/>
</dbReference>
<comment type="caution">
    <text evidence="1">The sequence shown here is derived from an EMBL/GenBank/DDBJ whole genome shotgun (WGS) entry which is preliminary data.</text>
</comment>
<proteinExistence type="predicted"/>
<dbReference type="RefSeq" id="WP_126922060.1">
    <property type="nucleotide sequence ID" value="NZ_ML133690.1"/>
</dbReference>
<sequence>MDDEKNSVADMALHDVTIEEVEAFIDELPNEYRFLAIFVYATAAPPEAAVSLEVEAVTRLFAKLGNARAMQRLSNVPSHPDWELLLPVYIAGRRADLLKRKNIPPRDEPPQVYLDRAARPFTLEKVNGAFLRLSRKLNLPIPFSLETIARVVATQSMLRLMAMPEHQPDFSLHYWSVCGRFEYERERHV</sequence>
<accession>A0A432PKC4</accession>
<name>A0A432PKC4_9HYPH</name>
<reference evidence="2" key="1">
    <citation type="submission" date="2018-11" db="EMBL/GenBank/DDBJ databases">
        <title>Rhizobium chutanense sp. nov., isolated from root nodules of Phaseolus vulgaris in China.</title>
        <authorList>
            <person name="Huo Y."/>
        </authorList>
    </citation>
    <scope>NUCLEOTIDE SEQUENCE [LARGE SCALE GENOMIC DNA]</scope>
    <source>
        <strain evidence="2">CCBAU 65647</strain>
    </source>
</reference>
<evidence type="ECO:0000313" key="1">
    <source>
        <dbReference type="EMBL" id="RUM24377.1"/>
    </source>
</evidence>
<gene>
    <name evidence="1" type="ORF">EFQ99_16465</name>
</gene>
<dbReference type="OrthoDB" id="8408152at2"/>
<dbReference type="Proteomes" id="UP000278823">
    <property type="component" value="Unassembled WGS sequence"/>
</dbReference>
<keyword evidence="2" id="KW-1185">Reference proteome</keyword>
<evidence type="ECO:0000313" key="2">
    <source>
        <dbReference type="Proteomes" id="UP000278823"/>
    </source>
</evidence>
<dbReference type="AlphaFoldDB" id="A0A432PKC4"/>